<dbReference type="EMBL" id="CAJOXS020000002">
    <property type="protein sequence ID" value="CAH6099994.1"/>
    <property type="molecule type" value="Genomic_DNA"/>
</dbReference>
<sequence length="195" mass="22108">MVDSLKTLFAWFPVLRKLFEARTAEEFDDFLDLHFEECVQRMEAEAHHLNGDCEEKLSAFLAATLSMPGLSVVREGYSNGRVDLTIKSESINTPQRRLAEAKIYSGPSYHVQAIAQLISRYSTGRQSRGYVVEYVKKPGISDIVVKLRSSADETLPVSQHGITKEHSMKWAYVSSHKHASEELIHVVHINVNIHR</sequence>
<evidence type="ECO:0000313" key="1">
    <source>
        <dbReference type="EMBL" id="CAH6099994.1"/>
    </source>
</evidence>
<name>A0A9P0Y2U5_KLEVA</name>
<dbReference type="RefSeq" id="WP_004214998.1">
    <property type="nucleotide sequence ID" value="NZ_BQTQ01000023.1"/>
</dbReference>
<evidence type="ECO:0000313" key="2">
    <source>
        <dbReference type="Proteomes" id="UP000789617"/>
    </source>
</evidence>
<reference evidence="1" key="1">
    <citation type="submission" date="2022-05" db="EMBL/GenBank/DDBJ databases">
        <authorList>
            <person name="Alioto T."/>
            <person name="Alioto T."/>
            <person name="Gomez Garrido J."/>
        </authorList>
    </citation>
    <scope>NUCLEOTIDE SEQUENCE</scope>
    <source>
        <strain evidence="1">0</strain>
    </source>
</reference>
<proteinExistence type="predicted"/>
<dbReference type="Proteomes" id="UP000789617">
    <property type="component" value="Unassembled WGS sequence"/>
</dbReference>
<organism evidence="1 2">
    <name type="scientific">Klebsiella variicola</name>
    <dbReference type="NCBI Taxonomy" id="244366"/>
    <lineage>
        <taxon>Bacteria</taxon>
        <taxon>Pseudomonadati</taxon>
        <taxon>Pseudomonadota</taxon>
        <taxon>Gammaproteobacteria</taxon>
        <taxon>Enterobacterales</taxon>
        <taxon>Enterobacteriaceae</taxon>
        <taxon>Klebsiella/Raoultella group</taxon>
        <taxon>Klebsiella</taxon>
        <taxon>Klebsiella pneumoniae complex</taxon>
    </lineage>
</organism>
<dbReference type="AlphaFoldDB" id="A0A9P0Y2U5"/>
<accession>A0A9P0Y2U5</accession>
<gene>
    <name evidence="1" type="ORF">AN2335V1_2706</name>
</gene>
<protein>
    <submittedName>
        <fullName evidence="1">Uncharacterized protein</fullName>
    </submittedName>
</protein>
<keyword evidence="2" id="KW-1185">Reference proteome</keyword>
<comment type="caution">
    <text evidence="1">The sequence shown here is derived from an EMBL/GenBank/DDBJ whole genome shotgun (WGS) entry which is preliminary data.</text>
</comment>